<proteinExistence type="predicted"/>
<evidence type="ECO:0000313" key="2">
    <source>
        <dbReference type="EMBL" id="KAB8217509.1"/>
    </source>
</evidence>
<keyword evidence="3" id="KW-1185">Reference proteome</keyword>
<dbReference type="EMBL" id="ML733462">
    <property type="protein sequence ID" value="KAB8217509.1"/>
    <property type="molecule type" value="Genomic_DNA"/>
</dbReference>
<accession>A0A5N6EJU2</accession>
<evidence type="ECO:0000313" key="3">
    <source>
        <dbReference type="Proteomes" id="UP000326799"/>
    </source>
</evidence>
<feature type="region of interest" description="Disordered" evidence="1">
    <location>
        <begin position="60"/>
        <end position="109"/>
    </location>
</feature>
<reference evidence="2 3" key="1">
    <citation type="submission" date="2019-04" db="EMBL/GenBank/DDBJ databases">
        <title>Fungal friends and foes A comparative genomics study of 23 Aspergillus species from section Flavi.</title>
        <authorList>
            <consortium name="DOE Joint Genome Institute"/>
            <person name="Kjaerbolling I."/>
            <person name="Vesth T.C."/>
            <person name="Frisvad J.C."/>
            <person name="Nybo J.L."/>
            <person name="Theobald S."/>
            <person name="Kildgaard S."/>
            <person name="Petersen T.I."/>
            <person name="Kuo A."/>
            <person name="Sato A."/>
            <person name="Lyhne E.K."/>
            <person name="Kogle M.E."/>
            <person name="Wiebenga A."/>
            <person name="Kun R.S."/>
            <person name="Lubbers R.J."/>
            <person name="Makela M.R."/>
            <person name="Barry K."/>
            <person name="Chovatia M."/>
            <person name="Clum A."/>
            <person name="Daum C."/>
            <person name="Haridas S."/>
            <person name="He G."/>
            <person name="LaButti K."/>
            <person name="Lipzen A."/>
            <person name="Mondo S."/>
            <person name="Pangilinan J."/>
            <person name="Riley R."/>
            <person name="Salamov A."/>
            <person name="Simmons B.A."/>
            <person name="Magnuson J.K."/>
            <person name="Henrissat B."/>
            <person name="Mortensen U.H."/>
            <person name="Larsen T.O."/>
            <person name="De vries R.P."/>
            <person name="Grigoriev I.V."/>
            <person name="Machida M."/>
            <person name="Baker S.E."/>
            <person name="Andersen M.R."/>
        </authorList>
    </citation>
    <scope>NUCLEOTIDE SEQUENCE [LARGE SCALE GENOMIC DNA]</scope>
    <source>
        <strain evidence="2 3">CBS 126849</strain>
    </source>
</reference>
<protein>
    <submittedName>
        <fullName evidence="2">Uncharacterized protein</fullName>
    </submittedName>
</protein>
<evidence type="ECO:0000256" key="1">
    <source>
        <dbReference type="SAM" id="MobiDB-lite"/>
    </source>
</evidence>
<dbReference type="Proteomes" id="UP000326799">
    <property type="component" value="Unassembled WGS sequence"/>
</dbReference>
<feature type="compositionally biased region" description="Basic and acidic residues" evidence="1">
    <location>
        <begin position="67"/>
        <end position="80"/>
    </location>
</feature>
<gene>
    <name evidence="2" type="ORF">BDV33DRAFT_176919</name>
</gene>
<organism evidence="2 3">
    <name type="scientific">Aspergillus novoparasiticus</name>
    <dbReference type="NCBI Taxonomy" id="986946"/>
    <lineage>
        <taxon>Eukaryota</taxon>
        <taxon>Fungi</taxon>
        <taxon>Dikarya</taxon>
        <taxon>Ascomycota</taxon>
        <taxon>Pezizomycotina</taxon>
        <taxon>Eurotiomycetes</taxon>
        <taxon>Eurotiomycetidae</taxon>
        <taxon>Eurotiales</taxon>
        <taxon>Aspergillaceae</taxon>
        <taxon>Aspergillus</taxon>
        <taxon>Aspergillus subgen. Circumdati</taxon>
    </lineage>
</organism>
<sequence length="109" mass="12588">MDKRSTSRTVSSTQEPTHLDLAEYQAEWARIHENTVRQLEQLKGSHDFLAELLLVLKHSDASQQTDNLERSREQGPKDLPRISLPADNPPRRDSLHENRSYDGILCRLE</sequence>
<name>A0A5N6EJU2_9EURO</name>
<dbReference type="AlphaFoldDB" id="A0A5N6EJU2"/>
<feature type="compositionally biased region" description="Basic and acidic residues" evidence="1">
    <location>
        <begin position="89"/>
        <end position="100"/>
    </location>
</feature>